<dbReference type="GO" id="GO:0006935">
    <property type="term" value="P:chemotaxis"/>
    <property type="evidence" value="ECO:0007669"/>
    <property type="project" value="UniProtKB-KW"/>
</dbReference>
<dbReference type="InterPro" id="IPR051310">
    <property type="entry name" value="MCP_chemotaxis"/>
</dbReference>
<keyword evidence="3" id="KW-0472">Membrane</keyword>
<feature type="transmembrane region" description="Helical" evidence="3">
    <location>
        <begin position="279"/>
        <end position="302"/>
    </location>
</feature>
<dbReference type="GO" id="GO:0005886">
    <property type="term" value="C:plasma membrane"/>
    <property type="evidence" value="ECO:0007669"/>
    <property type="project" value="TreeGrafter"/>
</dbReference>
<dbReference type="InterPro" id="IPR003660">
    <property type="entry name" value="HAMP_dom"/>
</dbReference>
<dbReference type="CDD" id="cd06225">
    <property type="entry name" value="HAMP"/>
    <property type="match status" value="1"/>
</dbReference>
<keyword evidence="6" id="KW-1185">Reference proteome</keyword>
<keyword evidence="1" id="KW-0145">Chemotaxis</keyword>
<comment type="similarity">
    <text evidence="2">Belongs to the methyl-accepting chemotaxis (MCP) protein family.</text>
</comment>
<keyword evidence="3" id="KW-0812">Transmembrane</keyword>
<dbReference type="PANTHER" id="PTHR43531">
    <property type="entry name" value="PROTEIN ICFG"/>
    <property type="match status" value="1"/>
</dbReference>
<dbReference type="Pfam" id="PF00672">
    <property type="entry name" value="HAMP"/>
    <property type="match status" value="1"/>
</dbReference>
<sequence>MVYFGLLTFSIIIIQAVVSYSTVKSTLQKDIREQQLLSFLEASQAELRATLEKGLEASIGLADDQLLLDWFASEESNGDLSHYALEKVDQLYSKMDYPNAFAASATTNKFYIQGHAHVNTLARSNPSDGWFFNLMDAGQKYELNYDYNASLDQTFFFYNVLMGDLENPLGVAGVGIDPGELIHQFVSRKITENAEVWMVDASGNVIISENVEQIGTPLGEIVGATTVEQLLADSRGGVLPNRALGGDNADFAVMPVGNTGFSAVMAAPVSELLVVIRPIAISSFVLSILFLGVTLVIVMWLARSITKPLSEITSHSDVFANGDLTKDMSADVLARADELGQLAQSFSRLKSQIGDMIAQASSAALTISKGNLEMTTSASRLAESATEQASSTEELSASMEEMGSNINQNADNANETVTIVQDAANEAKSGESMLMELFRPLNPLTRAWC</sequence>
<proteinExistence type="inferred from homology"/>
<dbReference type="SMART" id="SM00304">
    <property type="entry name" value="HAMP"/>
    <property type="match status" value="1"/>
</dbReference>
<name>A0A0E9LV84_9BACT</name>
<comment type="caution">
    <text evidence="5">The sequence shown here is derived from an EMBL/GenBank/DDBJ whole genome shotgun (WGS) entry which is preliminary data.</text>
</comment>
<feature type="domain" description="HAMP" evidence="4">
    <location>
        <begin position="303"/>
        <end position="358"/>
    </location>
</feature>
<dbReference type="GO" id="GO:0004888">
    <property type="term" value="F:transmembrane signaling receptor activity"/>
    <property type="evidence" value="ECO:0007669"/>
    <property type="project" value="TreeGrafter"/>
</dbReference>
<dbReference type="PANTHER" id="PTHR43531:SF11">
    <property type="entry name" value="METHYL-ACCEPTING CHEMOTAXIS PROTEIN 3"/>
    <property type="match status" value="1"/>
</dbReference>
<dbReference type="PROSITE" id="PS50885">
    <property type="entry name" value="HAMP"/>
    <property type="match status" value="1"/>
</dbReference>
<dbReference type="SUPFAM" id="SSF58104">
    <property type="entry name" value="Methyl-accepting chemotaxis protein (MCP) signaling domain"/>
    <property type="match status" value="1"/>
</dbReference>
<dbReference type="Proteomes" id="UP000032900">
    <property type="component" value="Unassembled WGS sequence"/>
</dbReference>
<evidence type="ECO:0000313" key="6">
    <source>
        <dbReference type="Proteomes" id="UP000032900"/>
    </source>
</evidence>
<protein>
    <submittedName>
        <fullName evidence="5">Methyl-accepting chemotaxis protein</fullName>
    </submittedName>
</protein>
<dbReference type="AlphaFoldDB" id="A0A0E9LV84"/>
<dbReference type="GO" id="GO:0007165">
    <property type="term" value="P:signal transduction"/>
    <property type="evidence" value="ECO:0007669"/>
    <property type="project" value="InterPro"/>
</dbReference>
<dbReference type="STRING" id="1236989.JCM15548_11384"/>
<accession>A0A0E9LV84</accession>
<dbReference type="Gene3D" id="1.10.287.950">
    <property type="entry name" value="Methyl-accepting chemotaxis protein"/>
    <property type="match status" value="1"/>
</dbReference>
<gene>
    <name evidence="5" type="ORF">JCM15548_11384</name>
</gene>
<evidence type="ECO:0000256" key="1">
    <source>
        <dbReference type="ARBA" id="ARBA00022500"/>
    </source>
</evidence>
<keyword evidence="3" id="KW-1133">Transmembrane helix</keyword>
<evidence type="ECO:0000313" key="5">
    <source>
        <dbReference type="EMBL" id="GAO29218.1"/>
    </source>
</evidence>
<reference evidence="5 6" key="1">
    <citation type="journal article" date="2015" name="Microbes Environ.">
        <title>Distribution and evolution of nitrogen fixation genes in the phylum bacteroidetes.</title>
        <authorList>
            <person name="Inoue J."/>
            <person name="Oshima K."/>
            <person name="Suda W."/>
            <person name="Sakamoto M."/>
            <person name="Iino T."/>
            <person name="Noda S."/>
            <person name="Hongoh Y."/>
            <person name="Hattori M."/>
            <person name="Ohkuma M."/>
        </authorList>
    </citation>
    <scope>NUCLEOTIDE SEQUENCE [LARGE SCALE GENOMIC DNA]</scope>
    <source>
        <strain evidence="5">JCM 15548</strain>
    </source>
</reference>
<evidence type="ECO:0000256" key="2">
    <source>
        <dbReference type="ARBA" id="ARBA00029447"/>
    </source>
</evidence>
<evidence type="ECO:0000259" key="4">
    <source>
        <dbReference type="PROSITE" id="PS50885"/>
    </source>
</evidence>
<dbReference type="EMBL" id="BAZW01000007">
    <property type="protein sequence ID" value="GAO29218.1"/>
    <property type="molecule type" value="Genomic_DNA"/>
</dbReference>
<organism evidence="5 6">
    <name type="scientific">Geofilum rubicundum JCM 15548</name>
    <dbReference type="NCBI Taxonomy" id="1236989"/>
    <lineage>
        <taxon>Bacteria</taxon>
        <taxon>Pseudomonadati</taxon>
        <taxon>Bacteroidota</taxon>
        <taxon>Bacteroidia</taxon>
        <taxon>Marinilabiliales</taxon>
        <taxon>Marinilabiliaceae</taxon>
        <taxon>Geofilum</taxon>
    </lineage>
</organism>
<dbReference type="Gene3D" id="3.30.450.20">
    <property type="entry name" value="PAS domain"/>
    <property type="match status" value="1"/>
</dbReference>
<evidence type="ECO:0000256" key="3">
    <source>
        <dbReference type="SAM" id="Phobius"/>
    </source>
</evidence>